<sequence length="284" mass="31091">MTTNTIEDAVRRVVEYMHVNLGQNLTIDDMARTAMFSKFHFTRIFREVTGTSPGRFLSALRIQEAKRLLVHTALSVADISSQVGYSSVGTFSSRFKACVGLSPSAYRDFGGVQPGFPSAAARLTPTAHNPSVRGRIHSAPGDRPGRIFVGLFPGRMRQGRPARWTVMESPGAFELRDVPVGTWHILVHSFPAGHRPHQLDSEPLLLGHSGPLVVHPGALLRPADILLRAVDALDPPVLLAHFALESRLTSPYSPSSVALRASAGRAWVRQPPGVRRRYADRDRG</sequence>
<name>A0A0U3MED2_STRGL</name>
<dbReference type="RefSeq" id="WP_029181885.1">
    <property type="nucleotide sequence ID" value="NZ_CP013739.1"/>
</dbReference>
<evidence type="ECO:0000256" key="1">
    <source>
        <dbReference type="ARBA" id="ARBA00023015"/>
    </source>
</evidence>
<dbReference type="AlphaFoldDB" id="A0A0U3MED2"/>
<dbReference type="GeneID" id="27787455"/>
<dbReference type="InterPro" id="IPR009057">
    <property type="entry name" value="Homeodomain-like_sf"/>
</dbReference>
<gene>
    <name evidence="5" type="ORF">WQO_33975</name>
</gene>
<dbReference type="EMBL" id="CP013739">
    <property type="protein sequence ID" value="ALU98458.1"/>
    <property type="molecule type" value="Genomic_DNA"/>
</dbReference>
<proteinExistence type="predicted"/>
<dbReference type="GO" id="GO:0043565">
    <property type="term" value="F:sequence-specific DNA binding"/>
    <property type="evidence" value="ECO:0007669"/>
    <property type="project" value="InterPro"/>
</dbReference>
<protein>
    <recommendedName>
        <fullName evidence="4">HTH araC/xylS-type domain-containing protein</fullName>
    </recommendedName>
</protein>
<accession>A0A0U3MED2</accession>
<geneLocation type="plasmid" evidence="5 6">
    <name>SGLP1</name>
</geneLocation>
<keyword evidence="5" id="KW-0614">Plasmid</keyword>
<reference evidence="5 6" key="1">
    <citation type="journal article" date="2012" name="J. Bacteriol.">
        <title>Draft genome sequence of Streptomyces globisporus C-1027, which produces an antitumor antibiotic consisting of a nine-membered enediyne with a chromoprotein.</title>
        <authorList>
            <person name="Wang L."/>
            <person name="Wang S."/>
            <person name="He Q."/>
            <person name="Yu T."/>
            <person name="Li Q."/>
            <person name="Hong B."/>
        </authorList>
    </citation>
    <scope>NUCLEOTIDE SEQUENCE [LARGE SCALE GENOMIC DNA]</scope>
    <source>
        <strain evidence="5 6">C-1027</strain>
        <plasmid evidence="5 6">SGLP1</plasmid>
    </source>
</reference>
<dbReference type="GO" id="GO:0003700">
    <property type="term" value="F:DNA-binding transcription factor activity"/>
    <property type="evidence" value="ECO:0007669"/>
    <property type="project" value="InterPro"/>
</dbReference>
<dbReference type="PRINTS" id="PR00032">
    <property type="entry name" value="HTHARAC"/>
</dbReference>
<evidence type="ECO:0000313" key="6">
    <source>
        <dbReference type="Proteomes" id="UP000064183"/>
    </source>
</evidence>
<dbReference type="PANTHER" id="PTHR43280">
    <property type="entry name" value="ARAC-FAMILY TRANSCRIPTIONAL REGULATOR"/>
    <property type="match status" value="1"/>
</dbReference>
<organism evidence="5 6">
    <name type="scientific">Streptomyces globisporus C-1027</name>
    <dbReference type="NCBI Taxonomy" id="1172567"/>
    <lineage>
        <taxon>Bacteria</taxon>
        <taxon>Bacillati</taxon>
        <taxon>Actinomycetota</taxon>
        <taxon>Actinomycetes</taxon>
        <taxon>Kitasatosporales</taxon>
        <taxon>Streptomycetaceae</taxon>
        <taxon>Streptomyces</taxon>
    </lineage>
</organism>
<evidence type="ECO:0000256" key="2">
    <source>
        <dbReference type="ARBA" id="ARBA00023125"/>
    </source>
</evidence>
<keyword evidence="1" id="KW-0805">Transcription regulation</keyword>
<evidence type="ECO:0000259" key="4">
    <source>
        <dbReference type="PROSITE" id="PS01124"/>
    </source>
</evidence>
<dbReference type="InterPro" id="IPR018060">
    <property type="entry name" value="HTH_AraC"/>
</dbReference>
<feature type="domain" description="HTH araC/xylS-type" evidence="4">
    <location>
        <begin position="11"/>
        <end position="109"/>
    </location>
</feature>
<dbReference type="PANTHER" id="PTHR43280:SF28">
    <property type="entry name" value="HTH-TYPE TRANSCRIPTIONAL ACTIVATOR RHAS"/>
    <property type="match status" value="1"/>
</dbReference>
<dbReference type="Gene3D" id="1.10.10.60">
    <property type="entry name" value="Homeodomain-like"/>
    <property type="match status" value="2"/>
</dbReference>
<dbReference type="InterPro" id="IPR018062">
    <property type="entry name" value="HTH_AraC-typ_CS"/>
</dbReference>
<dbReference type="KEGG" id="sgb:WQO_33975"/>
<dbReference type="SUPFAM" id="SSF46689">
    <property type="entry name" value="Homeodomain-like"/>
    <property type="match status" value="2"/>
</dbReference>
<dbReference type="PROSITE" id="PS00041">
    <property type="entry name" value="HTH_ARAC_FAMILY_1"/>
    <property type="match status" value="1"/>
</dbReference>
<dbReference type="SMART" id="SM00342">
    <property type="entry name" value="HTH_ARAC"/>
    <property type="match status" value="1"/>
</dbReference>
<evidence type="ECO:0000313" key="5">
    <source>
        <dbReference type="EMBL" id="ALU98458.1"/>
    </source>
</evidence>
<evidence type="ECO:0000256" key="3">
    <source>
        <dbReference type="ARBA" id="ARBA00023163"/>
    </source>
</evidence>
<dbReference type="InterPro" id="IPR020449">
    <property type="entry name" value="Tscrpt_reg_AraC-type_HTH"/>
</dbReference>
<dbReference type="PROSITE" id="PS01124">
    <property type="entry name" value="HTH_ARAC_FAMILY_2"/>
    <property type="match status" value="1"/>
</dbReference>
<keyword evidence="3" id="KW-0804">Transcription</keyword>
<dbReference type="Pfam" id="PF12833">
    <property type="entry name" value="HTH_18"/>
    <property type="match status" value="1"/>
</dbReference>
<dbReference type="Proteomes" id="UP000064183">
    <property type="component" value="Plasmid SGLP1"/>
</dbReference>
<keyword evidence="2" id="KW-0238">DNA-binding</keyword>